<sequence length="313" mass="35736">MTDQSAMSLLTSVRSQLVVDWDADASPPSTLKPEDQEQTESRHEHIYSEPFPDYDDESSVSDAETEKAYKVAFTAAMQEKIRTQTVDPHILVLRQVVDKKDKTLEAMKEALSHPQLRQRTRLRFIALTNMIIRLENTLFSDEEQFLDSEATGNAQSIATLILAFASWVDGMMQELVETTGFVAGTLGLLAVEDVAVVTRYRRMALLVATHLRKPRHLEQTLLSKYLDLYDEWVHNTFLHLRNTQITQEKNLDIGRLHLTRTLHAIWDVLSRAIESYAIYRDALHSIKSRFFAPVMVELAGGSQVARCFEEDKV</sequence>
<protein>
    <submittedName>
        <fullName evidence="2">Uncharacterized protein</fullName>
    </submittedName>
</protein>
<gene>
    <name evidence="2" type="ORF">N7494_005612</name>
</gene>
<dbReference type="Proteomes" id="UP001220324">
    <property type="component" value="Unassembled WGS sequence"/>
</dbReference>
<evidence type="ECO:0000256" key="1">
    <source>
        <dbReference type="SAM" id="MobiDB-lite"/>
    </source>
</evidence>
<dbReference type="AlphaFoldDB" id="A0AAD6CW84"/>
<dbReference type="EMBL" id="JAQIZZ010000005">
    <property type="protein sequence ID" value="KAJ5540536.1"/>
    <property type="molecule type" value="Genomic_DNA"/>
</dbReference>
<feature type="region of interest" description="Disordered" evidence="1">
    <location>
        <begin position="21"/>
        <end position="60"/>
    </location>
</feature>
<keyword evidence="3" id="KW-1185">Reference proteome</keyword>
<name>A0AAD6CW84_9EURO</name>
<comment type="caution">
    <text evidence="2">The sequence shown here is derived from an EMBL/GenBank/DDBJ whole genome shotgun (WGS) entry which is preliminary data.</text>
</comment>
<reference evidence="2 3" key="1">
    <citation type="journal article" date="2023" name="IMA Fungus">
        <title>Comparative genomic study of the Penicillium genus elucidates a diverse pangenome and 15 lateral gene transfer events.</title>
        <authorList>
            <person name="Petersen C."/>
            <person name="Sorensen T."/>
            <person name="Nielsen M.R."/>
            <person name="Sondergaard T.E."/>
            <person name="Sorensen J.L."/>
            <person name="Fitzpatrick D.A."/>
            <person name="Frisvad J.C."/>
            <person name="Nielsen K.L."/>
        </authorList>
    </citation>
    <scope>NUCLEOTIDE SEQUENCE [LARGE SCALE GENOMIC DNA]</scope>
    <source>
        <strain evidence="2 3">IBT 35679</strain>
    </source>
</reference>
<organism evidence="2 3">
    <name type="scientific">Penicillium frequentans</name>
    <dbReference type="NCBI Taxonomy" id="3151616"/>
    <lineage>
        <taxon>Eukaryota</taxon>
        <taxon>Fungi</taxon>
        <taxon>Dikarya</taxon>
        <taxon>Ascomycota</taxon>
        <taxon>Pezizomycotina</taxon>
        <taxon>Eurotiomycetes</taxon>
        <taxon>Eurotiomycetidae</taxon>
        <taxon>Eurotiales</taxon>
        <taxon>Aspergillaceae</taxon>
        <taxon>Penicillium</taxon>
    </lineage>
</organism>
<evidence type="ECO:0000313" key="2">
    <source>
        <dbReference type="EMBL" id="KAJ5540536.1"/>
    </source>
</evidence>
<evidence type="ECO:0000313" key="3">
    <source>
        <dbReference type="Proteomes" id="UP001220324"/>
    </source>
</evidence>
<feature type="compositionally biased region" description="Basic and acidic residues" evidence="1">
    <location>
        <begin position="32"/>
        <end position="47"/>
    </location>
</feature>
<accession>A0AAD6CW84</accession>
<proteinExistence type="predicted"/>